<dbReference type="AlphaFoldDB" id="A0A9K3JG65"/>
<evidence type="ECO:0000256" key="1">
    <source>
        <dbReference type="SAM" id="Coils"/>
    </source>
</evidence>
<feature type="compositionally biased region" description="Basic and acidic residues" evidence="2">
    <location>
        <begin position="68"/>
        <end position="82"/>
    </location>
</feature>
<evidence type="ECO:0000313" key="3">
    <source>
        <dbReference type="EMBL" id="KAF5814352.1"/>
    </source>
</evidence>
<keyword evidence="4" id="KW-1185">Reference proteome</keyword>
<dbReference type="Proteomes" id="UP000215914">
    <property type="component" value="Unassembled WGS sequence"/>
</dbReference>
<dbReference type="Gramene" id="mRNA:HanXRQr2_Chr03g0110111">
    <property type="protein sequence ID" value="mRNA:HanXRQr2_Chr03g0110111"/>
    <property type="gene ID" value="HanXRQr2_Chr03g0110111"/>
</dbReference>
<name>A0A9K3JG65_HELAN</name>
<proteinExistence type="predicted"/>
<feature type="compositionally biased region" description="Polar residues" evidence="2">
    <location>
        <begin position="92"/>
        <end position="103"/>
    </location>
</feature>
<gene>
    <name evidence="3" type="ORF">HanXRQr2_Chr03g0110111</name>
</gene>
<protein>
    <submittedName>
        <fullName evidence="3">Uncharacterized protein</fullName>
    </submittedName>
</protein>
<evidence type="ECO:0000313" key="4">
    <source>
        <dbReference type="Proteomes" id="UP000215914"/>
    </source>
</evidence>
<dbReference type="EMBL" id="MNCJ02000318">
    <property type="protein sequence ID" value="KAF5814352.1"/>
    <property type="molecule type" value="Genomic_DNA"/>
</dbReference>
<organism evidence="3 4">
    <name type="scientific">Helianthus annuus</name>
    <name type="common">Common sunflower</name>
    <dbReference type="NCBI Taxonomy" id="4232"/>
    <lineage>
        <taxon>Eukaryota</taxon>
        <taxon>Viridiplantae</taxon>
        <taxon>Streptophyta</taxon>
        <taxon>Embryophyta</taxon>
        <taxon>Tracheophyta</taxon>
        <taxon>Spermatophyta</taxon>
        <taxon>Magnoliopsida</taxon>
        <taxon>eudicotyledons</taxon>
        <taxon>Gunneridae</taxon>
        <taxon>Pentapetalae</taxon>
        <taxon>asterids</taxon>
        <taxon>campanulids</taxon>
        <taxon>Asterales</taxon>
        <taxon>Asteraceae</taxon>
        <taxon>Asteroideae</taxon>
        <taxon>Heliantheae alliance</taxon>
        <taxon>Heliantheae</taxon>
        <taxon>Helianthus</taxon>
    </lineage>
</organism>
<evidence type="ECO:0000256" key="2">
    <source>
        <dbReference type="SAM" id="MobiDB-lite"/>
    </source>
</evidence>
<dbReference type="PANTHER" id="PTHR31099">
    <property type="entry name" value="OS06G0165300 PROTEIN"/>
    <property type="match status" value="1"/>
</dbReference>
<dbReference type="PANTHER" id="PTHR31099:SF49">
    <property type="entry name" value="MYOSIN HEAVY CHAIN-LIKE PROTEIN"/>
    <property type="match status" value="1"/>
</dbReference>
<keyword evidence="1" id="KW-0175">Coiled coil</keyword>
<comment type="caution">
    <text evidence="3">The sequence shown here is derived from an EMBL/GenBank/DDBJ whole genome shotgun (WGS) entry which is preliminary data.</text>
</comment>
<feature type="coiled-coil region" evidence="1">
    <location>
        <begin position="251"/>
        <end position="317"/>
    </location>
</feature>
<accession>A0A9K3JG65</accession>
<reference evidence="3" key="2">
    <citation type="submission" date="2020-06" db="EMBL/GenBank/DDBJ databases">
        <title>Helianthus annuus Genome sequencing and assembly Release 2.</title>
        <authorList>
            <person name="Gouzy J."/>
            <person name="Langlade N."/>
            <person name="Munos S."/>
        </authorList>
    </citation>
    <scope>NUCLEOTIDE SEQUENCE</scope>
    <source>
        <tissue evidence="3">Leaves</tissue>
    </source>
</reference>
<feature type="region of interest" description="Disordered" evidence="2">
    <location>
        <begin position="1"/>
        <end position="140"/>
    </location>
</feature>
<feature type="compositionally biased region" description="Basic and acidic residues" evidence="2">
    <location>
        <begin position="1"/>
        <end position="44"/>
    </location>
</feature>
<reference evidence="3" key="1">
    <citation type="journal article" date="2017" name="Nature">
        <title>The sunflower genome provides insights into oil metabolism, flowering and Asterid evolution.</title>
        <authorList>
            <person name="Badouin H."/>
            <person name="Gouzy J."/>
            <person name="Grassa C.J."/>
            <person name="Murat F."/>
            <person name="Staton S.E."/>
            <person name="Cottret L."/>
            <person name="Lelandais-Briere C."/>
            <person name="Owens G.L."/>
            <person name="Carrere S."/>
            <person name="Mayjonade B."/>
            <person name="Legrand L."/>
            <person name="Gill N."/>
            <person name="Kane N.C."/>
            <person name="Bowers J.E."/>
            <person name="Hubner S."/>
            <person name="Bellec A."/>
            <person name="Berard A."/>
            <person name="Berges H."/>
            <person name="Blanchet N."/>
            <person name="Boniface M.C."/>
            <person name="Brunel D."/>
            <person name="Catrice O."/>
            <person name="Chaidir N."/>
            <person name="Claudel C."/>
            <person name="Donnadieu C."/>
            <person name="Faraut T."/>
            <person name="Fievet G."/>
            <person name="Helmstetter N."/>
            <person name="King M."/>
            <person name="Knapp S.J."/>
            <person name="Lai Z."/>
            <person name="Le Paslier M.C."/>
            <person name="Lippi Y."/>
            <person name="Lorenzon L."/>
            <person name="Mandel J.R."/>
            <person name="Marage G."/>
            <person name="Marchand G."/>
            <person name="Marquand E."/>
            <person name="Bret-Mestries E."/>
            <person name="Morien E."/>
            <person name="Nambeesan S."/>
            <person name="Nguyen T."/>
            <person name="Pegot-Espagnet P."/>
            <person name="Pouilly N."/>
            <person name="Raftis F."/>
            <person name="Sallet E."/>
            <person name="Schiex T."/>
            <person name="Thomas J."/>
            <person name="Vandecasteele C."/>
            <person name="Vares D."/>
            <person name="Vear F."/>
            <person name="Vautrin S."/>
            <person name="Crespi M."/>
            <person name="Mangin B."/>
            <person name="Burke J.M."/>
            <person name="Salse J."/>
            <person name="Munos S."/>
            <person name="Vincourt P."/>
            <person name="Rieseberg L.H."/>
            <person name="Langlade N.B."/>
        </authorList>
    </citation>
    <scope>NUCLEOTIDE SEQUENCE</scope>
    <source>
        <tissue evidence="3">Leaves</tissue>
    </source>
</reference>
<sequence>MQKAGEKPVDKEKELEKKKVVAKEKEMEKKRAADKPLTEPKETEVAATTLPEKAQGPEVVHITGLDQPIHERGKGPEVEKPTKPASADAPVQTMQVTSPTVGSDSAAHKEKTAAAGGASSGGAGRFTYTKESRGTAPHQAPWSLKQRDTFKEFVACPDWFLNSFTLDEVIRQRARTHDGLYQAYVVSEANTRAANHQIVHEWRTMVKERSDWEKYSDRLLREAKDFEKYKVAFVEEKAKFEADRKSEEWGREGLRGKLRTAEELLAKERAEWKKICAKDNERMYAARSKITELECNVAELTGKVEDMQAAKENVEVREALNWLR</sequence>